<accession>A0A6J5PKQ6</accession>
<organism evidence="1">
    <name type="scientific">uncultured Caudovirales phage</name>
    <dbReference type="NCBI Taxonomy" id="2100421"/>
    <lineage>
        <taxon>Viruses</taxon>
        <taxon>Duplodnaviria</taxon>
        <taxon>Heunggongvirae</taxon>
        <taxon>Uroviricota</taxon>
        <taxon>Caudoviricetes</taxon>
        <taxon>Peduoviridae</taxon>
        <taxon>Maltschvirus</taxon>
        <taxon>Maltschvirus maltsch</taxon>
    </lineage>
</organism>
<protein>
    <submittedName>
        <fullName evidence="1">Uncharacterized protein</fullName>
    </submittedName>
</protein>
<sequence length="74" mass="8508">MSSSPKEPPFVIHNRITRLTDNLAEALESLAAQGTQETAQRIQRIQRLREAEQKKIRPYLATGKSYEYPPPRTE</sequence>
<name>A0A6J5PKQ6_9CAUD</name>
<reference evidence="1" key="1">
    <citation type="submission" date="2020-05" db="EMBL/GenBank/DDBJ databases">
        <authorList>
            <person name="Chiriac C."/>
            <person name="Salcher M."/>
            <person name="Ghai R."/>
            <person name="Kavagutti S V."/>
        </authorList>
    </citation>
    <scope>NUCLEOTIDE SEQUENCE</scope>
</reference>
<dbReference type="EMBL" id="LR796849">
    <property type="protein sequence ID" value="CAB4169971.1"/>
    <property type="molecule type" value="Genomic_DNA"/>
</dbReference>
<evidence type="ECO:0000313" key="2">
    <source>
        <dbReference type="EMBL" id="CAB4182412.1"/>
    </source>
</evidence>
<evidence type="ECO:0000313" key="1">
    <source>
        <dbReference type="EMBL" id="CAB4169971.1"/>
    </source>
</evidence>
<proteinExistence type="predicted"/>
<dbReference type="EMBL" id="LR798386">
    <property type="protein sequence ID" value="CAB5228292.1"/>
    <property type="molecule type" value="Genomic_DNA"/>
</dbReference>
<evidence type="ECO:0000313" key="3">
    <source>
        <dbReference type="EMBL" id="CAB5228292.1"/>
    </source>
</evidence>
<gene>
    <name evidence="2" type="ORF">UFOVP1087_3</name>
    <name evidence="3" type="ORF">UFOVP1534_43</name>
    <name evidence="1" type="ORF">UFOVP910_18</name>
</gene>
<dbReference type="EMBL" id="LR797040">
    <property type="protein sequence ID" value="CAB4182412.1"/>
    <property type="molecule type" value="Genomic_DNA"/>
</dbReference>